<reference evidence="2 3" key="1">
    <citation type="submission" date="2018-10" db="EMBL/GenBank/DDBJ databases">
        <title>Draft genome sequence of Aquitalea MWU14-2217 isolated from a wild cranberry bog in Provincetown, Massachusetts.</title>
        <authorList>
            <person name="Ebadzadsahrai G."/>
            <person name="Soby S."/>
        </authorList>
    </citation>
    <scope>NUCLEOTIDE SEQUENCE [LARGE SCALE GENOMIC DNA]</scope>
    <source>
        <strain evidence="2 3">MWU14-2217</strain>
    </source>
</reference>
<evidence type="ECO:0000313" key="3">
    <source>
        <dbReference type="Proteomes" id="UP000274139"/>
    </source>
</evidence>
<accession>A0A454JKZ1</accession>
<feature type="domain" description="HTH cro/C1-type" evidence="1">
    <location>
        <begin position="17"/>
        <end position="60"/>
    </location>
</feature>
<dbReference type="GO" id="GO:0003677">
    <property type="term" value="F:DNA binding"/>
    <property type="evidence" value="ECO:0007669"/>
    <property type="project" value="InterPro"/>
</dbReference>
<gene>
    <name evidence="2" type="ORF">EAY64_05470</name>
</gene>
<dbReference type="EMBL" id="RFAR01000019">
    <property type="protein sequence ID" value="RMD00046.1"/>
    <property type="molecule type" value="Genomic_DNA"/>
</dbReference>
<dbReference type="RefSeq" id="WP_103523777.1">
    <property type="nucleotide sequence ID" value="NZ_JAIZDC010000001.1"/>
</dbReference>
<evidence type="ECO:0000313" key="2">
    <source>
        <dbReference type="EMBL" id="RMD00046.1"/>
    </source>
</evidence>
<protein>
    <recommendedName>
        <fullName evidence="1">HTH cro/C1-type domain-containing protein</fullName>
    </recommendedName>
</protein>
<name>A0A454JKZ1_9NEIS</name>
<dbReference type="PROSITE" id="PS50943">
    <property type="entry name" value="HTH_CROC1"/>
    <property type="match status" value="1"/>
</dbReference>
<comment type="caution">
    <text evidence="2">The sequence shown here is derived from an EMBL/GenBank/DDBJ whole genome shotgun (WGS) entry which is preliminary data.</text>
</comment>
<dbReference type="InterPro" id="IPR031856">
    <property type="entry name" value="YdaS_toxin-like"/>
</dbReference>
<evidence type="ECO:0000259" key="1">
    <source>
        <dbReference type="PROSITE" id="PS50943"/>
    </source>
</evidence>
<dbReference type="Gene3D" id="1.10.260.40">
    <property type="entry name" value="lambda repressor-like DNA-binding domains"/>
    <property type="match status" value="1"/>
</dbReference>
<keyword evidence="3" id="KW-1185">Reference proteome</keyword>
<dbReference type="Proteomes" id="UP000274139">
    <property type="component" value="Unassembled WGS sequence"/>
</dbReference>
<dbReference type="Pfam" id="PF15943">
    <property type="entry name" value="YdaS_toxin"/>
    <property type="match status" value="1"/>
</dbReference>
<dbReference type="InterPro" id="IPR001387">
    <property type="entry name" value="Cro/C1-type_HTH"/>
</dbReference>
<dbReference type="SUPFAM" id="SSF47413">
    <property type="entry name" value="lambda repressor-like DNA-binding domains"/>
    <property type="match status" value="1"/>
</dbReference>
<dbReference type="AlphaFoldDB" id="A0A454JKZ1"/>
<organism evidence="2 3">
    <name type="scientific">Aquitalea palustris</name>
    <dbReference type="NCBI Taxonomy" id="2480983"/>
    <lineage>
        <taxon>Bacteria</taxon>
        <taxon>Pseudomonadati</taxon>
        <taxon>Pseudomonadota</taxon>
        <taxon>Betaproteobacteria</taxon>
        <taxon>Neisseriales</taxon>
        <taxon>Chromobacteriaceae</taxon>
        <taxon>Aquitalea</taxon>
    </lineage>
</organism>
<dbReference type="InterPro" id="IPR010982">
    <property type="entry name" value="Lambda_DNA-bd_dom_sf"/>
</dbReference>
<sequence>MTPTSTGVRLAIDAAGSQSALGTALGVSQQRVSRWLQLGYVPLKRAIEIEALYGIPRRRLINPRILDLVDLKGADL</sequence>
<proteinExistence type="predicted"/>